<evidence type="ECO:0008006" key="2">
    <source>
        <dbReference type="Google" id="ProtNLM"/>
    </source>
</evidence>
<protein>
    <recommendedName>
        <fullName evidence="2">Transposase</fullName>
    </recommendedName>
</protein>
<accession>A0A6J4K0S5</accession>
<reference evidence="1" key="1">
    <citation type="submission" date="2020-02" db="EMBL/GenBank/DDBJ databases">
        <authorList>
            <person name="Meier V. D."/>
        </authorList>
    </citation>
    <scope>NUCLEOTIDE SEQUENCE</scope>
    <source>
        <strain evidence="1">AVDCRST_MAG93</strain>
    </source>
</reference>
<proteinExistence type="predicted"/>
<name>A0A6J4K0S5_9CHLR</name>
<evidence type="ECO:0000313" key="1">
    <source>
        <dbReference type="EMBL" id="CAA9292137.1"/>
    </source>
</evidence>
<gene>
    <name evidence="1" type="ORF">AVDCRST_MAG93-3983</name>
</gene>
<dbReference type="EMBL" id="CADCTR010001349">
    <property type="protein sequence ID" value="CAA9292137.1"/>
    <property type="molecule type" value="Genomic_DNA"/>
</dbReference>
<dbReference type="AlphaFoldDB" id="A0A6J4K0S5"/>
<organism evidence="1">
    <name type="scientific">uncultured Chloroflexia bacterium</name>
    <dbReference type="NCBI Taxonomy" id="1672391"/>
    <lineage>
        <taxon>Bacteria</taxon>
        <taxon>Bacillati</taxon>
        <taxon>Chloroflexota</taxon>
        <taxon>Chloroflexia</taxon>
        <taxon>environmental samples</taxon>
    </lineage>
</organism>
<sequence>MQRGLEATASLWPEVDEAYTWVHRAAHILANDEHLDGAGVRSSYQDVLDGLRSLRARGGWLGEVATTFLKATANYGDGLFQCYDVADLPATNNDLERRFGTLRYHERRSSGRRAVSGGLVLRGAVRVVTVLNAERLKEEAEQLRPKDREAWQRLRQELEKRAESRRAQRRFRRDPVAYLAKLEHQLLK</sequence>